<dbReference type="InterPro" id="IPR052336">
    <property type="entry name" value="MlaD_Phospholipid_Transporter"/>
</dbReference>
<feature type="transmembrane region" description="Helical" evidence="1">
    <location>
        <begin position="7"/>
        <end position="27"/>
    </location>
</feature>
<dbReference type="AlphaFoldDB" id="A0A538TR88"/>
<evidence type="ECO:0000313" key="4">
    <source>
        <dbReference type="Proteomes" id="UP000316609"/>
    </source>
</evidence>
<dbReference type="EMBL" id="VBOY01000061">
    <property type="protein sequence ID" value="TMQ66147.1"/>
    <property type="molecule type" value="Genomic_DNA"/>
</dbReference>
<keyword evidence="1" id="KW-1133">Transmembrane helix</keyword>
<comment type="caution">
    <text evidence="3">The sequence shown here is derived from an EMBL/GenBank/DDBJ whole genome shotgun (WGS) entry which is preliminary data.</text>
</comment>
<sequence>MSRRTEIQVGITVLVALGILLWGVTWLKEFSINRRIKVWHVMFAQTGGLGASDEVQVNGIRKGSVQGMRLVGDEVVVDLALASDVALTRDSRVAIRNVGLMGEKVIAVDLKTTGGDYATADTIQGVYEKGVPEVMAELGGSLGAIATITDRLQSVADVLARNGDFAASLKNFRLTSEELRDAVHENRASLRVTIANFSAAARTAKGLTTDREAELRHALDQFSQAAENMNRLSTRLDSLRTSLQTVTSKVERGEGTLGRLVNDDKLYAEINTTVKSLKVLIEDIKAHPKKYLKIGLF</sequence>
<feature type="domain" description="Mce/MlaD" evidence="2">
    <location>
        <begin position="40"/>
        <end position="109"/>
    </location>
</feature>
<dbReference type="Proteomes" id="UP000316609">
    <property type="component" value="Unassembled WGS sequence"/>
</dbReference>
<gene>
    <name evidence="3" type="ORF">E6K78_06810</name>
</gene>
<reference evidence="3 4" key="1">
    <citation type="journal article" date="2019" name="Nat. Microbiol.">
        <title>Mediterranean grassland soil C-N compound turnover is dependent on rainfall and depth, and is mediated by genomically divergent microorganisms.</title>
        <authorList>
            <person name="Diamond S."/>
            <person name="Andeer P.F."/>
            <person name="Li Z."/>
            <person name="Crits-Christoph A."/>
            <person name="Burstein D."/>
            <person name="Anantharaman K."/>
            <person name="Lane K.R."/>
            <person name="Thomas B.C."/>
            <person name="Pan C."/>
            <person name="Northen T.R."/>
            <person name="Banfield J.F."/>
        </authorList>
    </citation>
    <scope>NUCLEOTIDE SEQUENCE [LARGE SCALE GENOMIC DNA]</scope>
    <source>
        <strain evidence="3">WS_8</strain>
    </source>
</reference>
<proteinExistence type="predicted"/>
<dbReference type="PANTHER" id="PTHR33371:SF4">
    <property type="entry name" value="INTERMEMBRANE PHOSPHOLIPID TRANSPORT SYSTEM BINDING PROTEIN MLAD"/>
    <property type="match status" value="1"/>
</dbReference>
<accession>A0A538TR88</accession>
<dbReference type="Pfam" id="PF02470">
    <property type="entry name" value="MlaD"/>
    <property type="match status" value="1"/>
</dbReference>
<dbReference type="InterPro" id="IPR003399">
    <property type="entry name" value="Mce/MlaD"/>
</dbReference>
<name>A0A538TR88_UNCEI</name>
<keyword evidence="1" id="KW-0812">Transmembrane</keyword>
<protein>
    <submittedName>
        <fullName evidence="3">MCE family protein</fullName>
    </submittedName>
</protein>
<evidence type="ECO:0000259" key="2">
    <source>
        <dbReference type="Pfam" id="PF02470"/>
    </source>
</evidence>
<keyword evidence="1" id="KW-0472">Membrane</keyword>
<dbReference type="PANTHER" id="PTHR33371">
    <property type="entry name" value="INTERMEMBRANE PHOSPHOLIPID TRANSPORT SYSTEM BINDING PROTEIN MLAD-RELATED"/>
    <property type="match status" value="1"/>
</dbReference>
<organism evidence="3 4">
    <name type="scientific">Eiseniibacteriota bacterium</name>
    <dbReference type="NCBI Taxonomy" id="2212470"/>
    <lineage>
        <taxon>Bacteria</taxon>
        <taxon>Candidatus Eiseniibacteriota</taxon>
    </lineage>
</organism>
<evidence type="ECO:0000313" key="3">
    <source>
        <dbReference type="EMBL" id="TMQ66147.1"/>
    </source>
</evidence>
<evidence type="ECO:0000256" key="1">
    <source>
        <dbReference type="SAM" id="Phobius"/>
    </source>
</evidence>